<proteinExistence type="predicted"/>
<keyword evidence="1" id="KW-0808">Transferase</keyword>
<dbReference type="AlphaFoldDB" id="A0A0F9U2U2"/>
<evidence type="ECO:0000259" key="3">
    <source>
        <dbReference type="Pfam" id="PF12804"/>
    </source>
</evidence>
<dbReference type="EMBL" id="LAZR01000154">
    <property type="protein sequence ID" value="KKN85864.1"/>
    <property type="molecule type" value="Genomic_DNA"/>
</dbReference>
<evidence type="ECO:0000256" key="2">
    <source>
        <dbReference type="ARBA" id="ARBA00022695"/>
    </source>
</evidence>
<sequence>MVQVNGRTILDYQLDALAQAGLTDVTIVIGYRGDTIRDHVGWRCRFIVNEAFETTDNMYSLWLARDLVAGEAFVFCNSDVIVEASMIRDLVNCPHSSAMLVDTEKELSTRETNLVIENGWVTEYHRDIPLDRANAQGLFTVKLGAEGSRLLFERIDEFVRGDSLNYHPSRAFDAVLPTVPVAPIDANGRPWFEIDTLEDLADCRRRLGQRG</sequence>
<gene>
    <name evidence="4" type="ORF">LCGC14_0274820</name>
</gene>
<dbReference type="PANTHER" id="PTHR43584">
    <property type="entry name" value="NUCLEOTIDYL TRANSFERASE"/>
    <property type="match status" value="1"/>
</dbReference>
<keyword evidence="2" id="KW-0548">Nucleotidyltransferase</keyword>
<dbReference type="Pfam" id="PF12804">
    <property type="entry name" value="NTP_transf_3"/>
    <property type="match status" value="1"/>
</dbReference>
<reference evidence="4" key="1">
    <citation type="journal article" date="2015" name="Nature">
        <title>Complex archaea that bridge the gap between prokaryotes and eukaryotes.</title>
        <authorList>
            <person name="Spang A."/>
            <person name="Saw J.H."/>
            <person name="Jorgensen S.L."/>
            <person name="Zaremba-Niedzwiedzka K."/>
            <person name="Martijn J."/>
            <person name="Lind A.E."/>
            <person name="van Eijk R."/>
            <person name="Schleper C."/>
            <person name="Guy L."/>
            <person name="Ettema T.J."/>
        </authorList>
    </citation>
    <scope>NUCLEOTIDE SEQUENCE</scope>
</reference>
<dbReference type="Gene3D" id="3.90.550.10">
    <property type="entry name" value="Spore Coat Polysaccharide Biosynthesis Protein SpsA, Chain A"/>
    <property type="match status" value="1"/>
</dbReference>
<evidence type="ECO:0000256" key="1">
    <source>
        <dbReference type="ARBA" id="ARBA00022679"/>
    </source>
</evidence>
<dbReference type="InterPro" id="IPR025877">
    <property type="entry name" value="MobA-like_NTP_Trfase"/>
</dbReference>
<protein>
    <recommendedName>
        <fullName evidence="3">MobA-like NTP transferase domain-containing protein</fullName>
    </recommendedName>
</protein>
<organism evidence="4">
    <name type="scientific">marine sediment metagenome</name>
    <dbReference type="NCBI Taxonomy" id="412755"/>
    <lineage>
        <taxon>unclassified sequences</taxon>
        <taxon>metagenomes</taxon>
        <taxon>ecological metagenomes</taxon>
    </lineage>
</organism>
<feature type="domain" description="MobA-like NTP transferase" evidence="3">
    <location>
        <begin position="2"/>
        <end position="96"/>
    </location>
</feature>
<name>A0A0F9U2U2_9ZZZZ</name>
<dbReference type="InterPro" id="IPR050065">
    <property type="entry name" value="GlmU-like"/>
</dbReference>
<evidence type="ECO:0000313" key="4">
    <source>
        <dbReference type="EMBL" id="KKN85864.1"/>
    </source>
</evidence>
<dbReference type="PANTHER" id="PTHR43584:SF8">
    <property type="entry name" value="N-ACETYLMURAMATE ALPHA-1-PHOSPHATE URIDYLYLTRANSFERASE"/>
    <property type="match status" value="1"/>
</dbReference>
<dbReference type="InterPro" id="IPR029044">
    <property type="entry name" value="Nucleotide-diphossugar_trans"/>
</dbReference>
<comment type="caution">
    <text evidence="4">The sequence shown here is derived from an EMBL/GenBank/DDBJ whole genome shotgun (WGS) entry which is preliminary data.</text>
</comment>
<accession>A0A0F9U2U2</accession>
<dbReference type="GO" id="GO:0016779">
    <property type="term" value="F:nucleotidyltransferase activity"/>
    <property type="evidence" value="ECO:0007669"/>
    <property type="project" value="UniProtKB-KW"/>
</dbReference>
<dbReference type="SUPFAM" id="SSF53448">
    <property type="entry name" value="Nucleotide-diphospho-sugar transferases"/>
    <property type="match status" value="1"/>
</dbReference>